<organism evidence="2 3">
    <name type="scientific">Pseudomicrostroma glucosiphilum</name>
    <dbReference type="NCBI Taxonomy" id="1684307"/>
    <lineage>
        <taxon>Eukaryota</taxon>
        <taxon>Fungi</taxon>
        <taxon>Dikarya</taxon>
        <taxon>Basidiomycota</taxon>
        <taxon>Ustilaginomycotina</taxon>
        <taxon>Exobasidiomycetes</taxon>
        <taxon>Microstromatales</taxon>
        <taxon>Microstromatales incertae sedis</taxon>
        <taxon>Pseudomicrostroma</taxon>
    </lineage>
</organism>
<reference evidence="2 3" key="1">
    <citation type="journal article" date="2018" name="Mol. Biol. Evol.">
        <title>Broad Genomic Sampling Reveals a Smut Pathogenic Ancestry of the Fungal Clade Ustilaginomycotina.</title>
        <authorList>
            <person name="Kijpornyongpan T."/>
            <person name="Mondo S.J."/>
            <person name="Barry K."/>
            <person name="Sandor L."/>
            <person name="Lee J."/>
            <person name="Lipzen A."/>
            <person name="Pangilinan J."/>
            <person name="LaButti K."/>
            <person name="Hainaut M."/>
            <person name="Henrissat B."/>
            <person name="Grigoriev I.V."/>
            <person name="Spatafora J.W."/>
            <person name="Aime M.C."/>
        </authorList>
    </citation>
    <scope>NUCLEOTIDE SEQUENCE [LARGE SCALE GENOMIC DNA]</scope>
    <source>
        <strain evidence="2 3">MCA 4718</strain>
    </source>
</reference>
<evidence type="ECO:0000313" key="2">
    <source>
        <dbReference type="EMBL" id="PWN18303.1"/>
    </source>
</evidence>
<gene>
    <name evidence="2" type="ORF">BCV69DRAFT_81330</name>
</gene>
<feature type="compositionally biased region" description="Basic and acidic residues" evidence="1">
    <location>
        <begin position="140"/>
        <end position="157"/>
    </location>
</feature>
<dbReference type="AlphaFoldDB" id="A0A316U1H5"/>
<keyword evidence="3" id="KW-1185">Reference proteome</keyword>
<protein>
    <submittedName>
        <fullName evidence="2">Uncharacterized protein</fullName>
    </submittedName>
</protein>
<dbReference type="EMBL" id="KZ819337">
    <property type="protein sequence ID" value="PWN18303.1"/>
    <property type="molecule type" value="Genomic_DNA"/>
</dbReference>
<evidence type="ECO:0000313" key="3">
    <source>
        <dbReference type="Proteomes" id="UP000245942"/>
    </source>
</evidence>
<evidence type="ECO:0000256" key="1">
    <source>
        <dbReference type="SAM" id="MobiDB-lite"/>
    </source>
</evidence>
<dbReference type="RefSeq" id="XP_025345463.1">
    <property type="nucleotide sequence ID" value="XM_025495556.1"/>
</dbReference>
<dbReference type="Proteomes" id="UP000245942">
    <property type="component" value="Unassembled WGS sequence"/>
</dbReference>
<feature type="region of interest" description="Disordered" evidence="1">
    <location>
        <begin position="109"/>
        <end position="180"/>
    </location>
</feature>
<dbReference type="GeneID" id="37017290"/>
<proteinExistence type="predicted"/>
<name>A0A316U1H5_9BASI</name>
<sequence length="210" mass="23685">MTLSPTWVPTHIIQSAEQPPCPSRSDPSSIPFCIIVLSKLSHPSRQYQRLIQLLPRAIPRQVTSGKESPKCRVRLRCGGKYGGESTGEEDLQEEFCREPRWIVMRNWEPRGGGDRRGGARQKRRVLDVALGRRRGAHSPPEIESRWKSSKKPQDSPKADLQTGRCAAGDRYQGSEVRKIRREDLCESAEGAAETGTQRTDIHVELPHFLP</sequence>
<accession>A0A316U1H5</accession>